<dbReference type="Proteomes" id="UP000053860">
    <property type="component" value="Unassembled WGS sequence"/>
</dbReference>
<name>A0A101HK41_9BACT</name>
<sequence>MIKIVLIGIVILFIAILLMGVRVFFSRKGTFPSLHIGECEAMQERGIHCATSQDAEMSQKESPIEKLLRSENL</sequence>
<feature type="compositionally biased region" description="Basic and acidic residues" evidence="1">
    <location>
        <begin position="57"/>
        <end position="73"/>
    </location>
</feature>
<dbReference type="EMBL" id="LGGN01000057">
    <property type="protein sequence ID" value="KUK78224.1"/>
    <property type="molecule type" value="Genomic_DNA"/>
</dbReference>
<keyword evidence="2" id="KW-0472">Membrane</keyword>
<protein>
    <submittedName>
        <fullName evidence="3">Uncharacterized protein</fullName>
    </submittedName>
</protein>
<proteinExistence type="predicted"/>
<evidence type="ECO:0000313" key="4">
    <source>
        <dbReference type="Proteomes" id="UP000053860"/>
    </source>
</evidence>
<comment type="caution">
    <text evidence="3">The sequence shown here is derived from an EMBL/GenBank/DDBJ whole genome shotgun (WGS) entry which is preliminary data.</text>
</comment>
<reference evidence="4" key="1">
    <citation type="journal article" date="2015" name="MBio">
        <title>Genome-Resolved Metagenomic Analysis Reveals Roles for Candidate Phyla and Other Microbial Community Members in Biogeochemical Transformations in Oil Reservoirs.</title>
        <authorList>
            <person name="Hu P."/>
            <person name="Tom L."/>
            <person name="Singh A."/>
            <person name="Thomas B.C."/>
            <person name="Baker B.J."/>
            <person name="Piceno Y.M."/>
            <person name="Andersen G.L."/>
            <person name="Banfield J.F."/>
        </authorList>
    </citation>
    <scope>NUCLEOTIDE SEQUENCE [LARGE SCALE GENOMIC DNA]</scope>
</reference>
<keyword evidence="2" id="KW-1133">Transmembrane helix</keyword>
<evidence type="ECO:0000256" key="1">
    <source>
        <dbReference type="SAM" id="MobiDB-lite"/>
    </source>
</evidence>
<gene>
    <name evidence="3" type="ORF">XD92_0446</name>
</gene>
<evidence type="ECO:0000256" key="2">
    <source>
        <dbReference type="SAM" id="Phobius"/>
    </source>
</evidence>
<dbReference type="AlphaFoldDB" id="A0A101HK41"/>
<feature type="region of interest" description="Disordered" evidence="1">
    <location>
        <begin position="52"/>
        <end position="73"/>
    </location>
</feature>
<evidence type="ECO:0000313" key="3">
    <source>
        <dbReference type="EMBL" id="KUK78224.1"/>
    </source>
</evidence>
<accession>A0A101HK41</accession>
<feature type="transmembrane region" description="Helical" evidence="2">
    <location>
        <begin position="6"/>
        <end position="25"/>
    </location>
</feature>
<keyword evidence="2" id="KW-0812">Transmembrane</keyword>
<organism evidence="3 4">
    <name type="scientific">Proteiniphilum acetatigenes</name>
    <dbReference type="NCBI Taxonomy" id="294710"/>
    <lineage>
        <taxon>Bacteria</taxon>
        <taxon>Pseudomonadati</taxon>
        <taxon>Bacteroidota</taxon>
        <taxon>Bacteroidia</taxon>
        <taxon>Bacteroidales</taxon>
        <taxon>Dysgonomonadaceae</taxon>
        <taxon>Proteiniphilum</taxon>
    </lineage>
</organism>